<dbReference type="Proteomes" id="UP001597340">
    <property type="component" value="Unassembled WGS sequence"/>
</dbReference>
<proteinExistence type="predicted"/>
<sequence length="58" mass="6209">MKWDSTVAYRNSDGTLVLIAANTGTEGKTFKVRQGSKVFTATLPSKSAATFQWNPAAS</sequence>
<feature type="domain" description="Glycosyl hydrolase family 30 beta sandwich" evidence="1">
    <location>
        <begin position="6"/>
        <end position="51"/>
    </location>
</feature>
<dbReference type="InterPro" id="IPR013780">
    <property type="entry name" value="Glyco_hydro_b"/>
</dbReference>
<keyword evidence="2" id="KW-0378">Hydrolase</keyword>
<accession>A0ABW4D7E0</accession>
<dbReference type="Gene3D" id="2.60.40.1180">
    <property type="entry name" value="Golgi alpha-mannosidase II"/>
    <property type="match status" value="1"/>
</dbReference>
<dbReference type="EMBL" id="JBHTNZ010000003">
    <property type="protein sequence ID" value="MFD1460625.1"/>
    <property type="molecule type" value="Genomic_DNA"/>
</dbReference>
<gene>
    <name evidence="2" type="ORF">ACFQ5D_03995</name>
</gene>
<dbReference type="SUPFAM" id="SSF51011">
    <property type="entry name" value="Glycosyl hydrolase domain"/>
    <property type="match status" value="1"/>
</dbReference>
<keyword evidence="3" id="KW-1185">Reference proteome</keyword>
<dbReference type="InterPro" id="IPR033452">
    <property type="entry name" value="GH30_C"/>
</dbReference>
<reference evidence="3" key="1">
    <citation type="journal article" date="2019" name="Int. J. Syst. Evol. Microbiol.">
        <title>The Global Catalogue of Microorganisms (GCM) 10K type strain sequencing project: providing services to taxonomists for standard genome sequencing and annotation.</title>
        <authorList>
            <consortium name="The Broad Institute Genomics Platform"/>
            <consortium name="The Broad Institute Genome Sequencing Center for Infectious Disease"/>
            <person name="Wu L."/>
            <person name="Ma J."/>
        </authorList>
    </citation>
    <scope>NUCLEOTIDE SEQUENCE [LARGE SCALE GENOMIC DNA]</scope>
    <source>
        <strain evidence="3">CCM 9147</strain>
    </source>
</reference>
<dbReference type="RefSeq" id="WP_229526739.1">
    <property type="nucleotide sequence ID" value="NZ_JAFFQR010000112.1"/>
</dbReference>
<organism evidence="2 3">
    <name type="scientific">Paenibacillus farraposensis</name>
    <dbReference type="NCBI Taxonomy" id="2807095"/>
    <lineage>
        <taxon>Bacteria</taxon>
        <taxon>Bacillati</taxon>
        <taxon>Bacillota</taxon>
        <taxon>Bacilli</taxon>
        <taxon>Bacillales</taxon>
        <taxon>Paenibacillaceae</taxon>
        <taxon>Paenibacillus</taxon>
    </lineage>
</organism>
<comment type="caution">
    <text evidence="2">The sequence shown here is derived from an EMBL/GenBank/DDBJ whole genome shotgun (WGS) entry which is preliminary data.</text>
</comment>
<name>A0ABW4D7E0_9BACL</name>
<protein>
    <submittedName>
        <fullName evidence="2">Glycoside hydrolase family 30 beta sandwich domain-containing protein</fullName>
    </submittedName>
</protein>
<evidence type="ECO:0000259" key="1">
    <source>
        <dbReference type="Pfam" id="PF17189"/>
    </source>
</evidence>
<evidence type="ECO:0000313" key="2">
    <source>
        <dbReference type="EMBL" id="MFD1460625.1"/>
    </source>
</evidence>
<dbReference type="Pfam" id="PF17189">
    <property type="entry name" value="Glyco_hydro_30C"/>
    <property type="match status" value="1"/>
</dbReference>
<dbReference type="GO" id="GO:0016787">
    <property type="term" value="F:hydrolase activity"/>
    <property type="evidence" value="ECO:0007669"/>
    <property type="project" value="UniProtKB-KW"/>
</dbReference>
<evidence type="ECO:0000313" key="3">
    <source>
        <dbReference type="Proteomes" id="UP001597340"/>
    </source>
</evidence>